<dbReference type="InterPro" id="IPR050155">
    <property type="entry name" value="HAD-like_hydrolase_sf"/>
</dbReference>
<dbReference type="Pfam" id="PF00702">
    <property type="entry name" value="Hydrolase"/>
    <property type="match status" value="1"/>
</dbReference>
<dbReference type="Gene3D" id="3.40.50.1000">
    <property type="entry name" value="HAD superfamily/HAD-like"/>
    <property type="match status" value="1"/>
</dbReference>
<accession>A0A1S7LJL4</accession>
<dbReference type="InterPro" id="IPR006439">
    <property type="entry name" value="HAD-SF_hydro_IA"/>
</dbReference>
<dbReference type="GO" id="GO:0006281">
    <property type="term" value="P:DNA repair"/>
    <property type="evidence" value="ECO:0007669"/>
    <property type="project" value="TreeGrafter"/>
</dbReference>
<dbReference type="NCBIfam" id="NF011564">
    <property type="entry name" value="PRK14988.1"/>
    <property type="match status" value="1"/>
</dbReference>
<dbReference type="InterPro" id="IPR036412">
    <property type="entry name" value="HAD-like_sf"/>
</dbReference>
<reference evidence="1" key="1">
    <citation type="submission" date="2015-04" db="EMBL/GenBank/DDBJ databases">
        <authorList>
            <person name="Syromyatnikov M.Y."/>
            <person name="Popov V.N."/>
        </authorList>
    </citation>
    <scope>NUCLEOTIDE SEQUENCE</scope>
    <source>
        <strain evidence="1">MO-1</strain>
    </source>
</reference>
<dbReference type="AlphaFoldDB" id="A0A1S7LJL4"/>
<dbReference type="SUPFAM" id="SSF56784">
    <property type="entry name" value="HAD-like"/>
    <property type="match status" value="1"/>
</dbReference>
<dbReference type="PANTHER" id="PTHR43434">
    <property type="entry name" value="PHOSPHOGLYCOLATE PHOSPHATASE"/>
    <property type="match status" value="1"/>
</dbReference>
<gene>
    <name evidence="1" type="ORF">MAGMO_2643</name>
</gene>
<name>A0A1S7LJL4_MAGMO</name>
<dbReference type="PANTHER" id="PTHR43434:SF3">
    <property type="entry name" value="GMP_IMP NUCLEOTIDASE YRFG"/>
    <property type="match status" value="1"/>
</dbReference>
<dbReference type="SFLD" id="SFLDG01129">
    <property type="entry name" value="C1.5:_HAD__Beta-PGM__Phosphata"/>
    <property type="match status" value="1"/>
</dbReference>
<keyword evidence="1" id="KW-0378">Hydrolase</keyword>
<evidence type="ECO:0000313" key="1">
    <source>
        <dbReference type="EMBL" id="CRH06798.1"/>
    </source>
</evidence>
<dbReference type="GO" id="GO:0005829">
    <property type="term" value="C:cytosol"/>
    <property type="evidence" value="ECO:0007669"/>
    <property type="project" value="TreeGrafter"/>
</dbReference>
<dbReference type="InterPro" id="IPR023214">
    <property type="entry name" value="HAD_sf"/>
</dbReference>
<proteinExistence type="predicted"/>
<dbReference type="SFLD" id="SFLDS00003">
    <property type="entry name" value="Haloacid_Dehalogenase"/>
    <property type="match status" value="1"/>
</dbReference>
<protein>
    <submittedName>
        <fullName evidence="1">Putative HAD-superfamily hydrolase</fullName>
    </submittedName>
</protein>
<dbReference type="EMBL" id="LO017727">
    <property type="protein sequence ID" value="CRH06798.1"/>
    <property type="molecule type" value="Genomic_DNA"/>
</dbReference>
<dbReference type="GO" id="GO:0008967">
    <property type="term" value="F:phosphoglycolate phosphatase activity"/>
    <property type="evidence" value="ECO:0007669"/>
    <property type="project" value="TreeGrafter"/>
</dbReference>
<dbReference type="NCBIfam" id="TIGR01509">
    <property type="entry name" value="HAD-SF-IA-v3"/>
    <property type="match status" value="1"/>
</dbReference>
<sequence>MAKATANSSPAPCPIPWQQVETILLDMDGTLLDRHFDDHFFLETVPKQYASQHAIPLAEAKEAVLTAYQKVERTLAWYDLDYWSDTLKMDIPLLKQEVAHLIQVHPHVIDFLESARQSGRPLYLVTNAHAHSLKLKMARTPIGDYFDQIVSSHTLGFAKEDQRFWQALSRQIDFNPATTLLADDSEPVLASAQQYGIGFPLHIAKPSSTLAAQMSKTFVSVNDFAQLLPVPPTTPPDFQID</sequence>
<organism evidence="1">
    <name type="scientific">Magnetococcus massalia (strain MO-1)</name>
    <dbReference type="NCBI Taxonomy" id="451514"/>
    <lineage>
        <taxon>Bacteria</taxon>
        <taxon>Pseudomonadati</taxon>
        <taxon>Pseudomonadota</taxon>
        <taxon>Magnetococcia</taxon>
        <taxon>Magnetococcales</taxon>
        <taxon>Magnetococcaceae</taxon>
        <taxon>Magnetococcus</taxon>
    </lineage>
</organism>